<evidence type="ECO:0000313" key="4">
    <source>
        <dbReference type="EMBL" id="EHK54631.1"/>
    </source>
</evidence>
<dbReference type="RefSeq" id="WP_008838341.1">
    <property type="nucleotide sequence ID" value="NZ_AHAM01000204.1"/>
</dbReference>
<dbReference type="PANTHER" id="PTHR30590">
    <property type="entry name" value="INNER MEMBRANE PROTEIN"/>
    <property type="match status" value="1"/>
</dbReference>
<dbReference type="PANTHER" id="PTHR30590:SF3">
    <property type="entry name" value="HYPOTHETICAL MEMBRANE SPANNING PROTEIN"/>
    <property type="match status" value="1"/>
</dbReference>
<feature type="transmembrane region" description="Helical" evidence="1">
    <location>
        <begin position="334"/>
        <end position="354"/>
    </location>
</feature>
<feature type="transmembrane region" description="Helical" evidence="1">
    <location>
        <begin position="294"/>
        <end position="322"/>
    </location>
</feature>
<reference evidence="4 5" key="1">
    <citation type="journal article" date="2012" name="J. Bacteriol.">
        <title>Draft Genome Sequence of Mesorhizobium alhagi CCNWXJ12-2T, a Novel Salt-Resistant Species Isolated from the Desert of Northwestern China.</title>
        <authorList>
            <person name="Zhou M."/>
            <person name="Chen W."/>
            <person name="Chen H."/>
            <person name="Wei G."/>
        </authorList>
    </citation>
    <scope>NUCLEOTIDE SEQUENCE [LARGE SCALE GENOMIC DNA]</scope>
    <source>
        <strain evidence="4 5">CCNWXJ12-2</strain>
    </source>
</reference>
<organism evidence="4 5">
    <name type="scientific">Mesorhizobium alhagi CCNWXJ12-2</name>
    <dbReference type="NCBI Taxonomy" id="1107882"/>
    <lineage>
        <taxon>Bacteria</taxon>
        <taxon>Pseudomonadati</taxon>
        <taxon>Pseudomonadota</taxon>
        <taxon>Alphaproteobacteria</taxon>
        <taxon>Hyphomicrobiales</taxon>
        <taxon>Phyllobacteriaceae</taxon>
        <taxon>Allomesorhizobium</taxon>
    </lineage>
</organism>
<accession>H0HX34</accession>
<feature type="transmembrane region" description="Helical" evidence="1">
    <location>
        <begin position="114"/>
        <end position="132"/>
    </location>
</feature>
<dbReference type="PATRIC" id="fig|1107882.3.peg.4617"/>
<dbReference type="InterPro" id="IPR012429">
    <property type="entry name" value="HGSNAT_cat"/>
</dbReference>
<dbReference type="AlphaFoldDB" id="H0HX34"/>
<feature type="transmembrane region" description="Helical" evidence="1">
    <location>
        <begin position="265"/>
        <end position="285"/>
    </location>
</feature>
<dbReference type="OrthoDB" id="9807744at2"/>
<protein>
    <recommendedName>
        <fullName evidence="6">DUF418 domain-containing protein</fullName>
    </recommendedName>
</protein>
<feature type="transmembrane region" description="Helical" evidence="1">
    <location>
        <begin position="139"/>
        <end position="162"/>
    </location>
</feature>
<name>H0HX34_9HYPH</name>
<proteinExistence type="predicted"/>
<evidence type="ECO:0008006" key="6">
    <source>
        <dbReference type="Google" id="ProtNLM"/>
    </source>
</evidence>
<evidence type="ECO:0000259" key="2">
    <source>
        <dbReference type="Pfam" id="PF04235"/>
    </source>
</evidence>
<keyword evidence="5" id="KW-1185">Reference proteome</keyword>
<evidence type="ECO:0000256" key="1">
    <source>
        <dbReference type="SAM" id="Phobius"/>
    </source>
</evidence>
<feature type="transmembrane region" description="Helical" evidence="1">
    <location>
        <begin position="60"/>
        <end position="77"/>
    </location>
</feature>
<keyword evidence="1" id="KW-0812">Transmembrane</keyword>
<keyword evidence="1" id="KW-1133">Transmembrane helix</keyword>
<sequence>MAKNAPITGASDGSAVDRLVAIDLARGLAVFGMYAAHVGPDPGEGGLVGNLMELTHGRSSALFAVLAGFSILLITGRKAPKSGVAGRQAIARVAIRALVLLALGPILTYLDTPVQVILAYYGICFLLVLPLYRLSAQQLGLLAAATALVLPQVRSHLLSMFGSESSYFDPVFQLMVSGSYPAIAWVPFVIAGMAIARLDLSTQAMHWRLGLAGGALAVLGHGGSWLALRLLPGVPAALQESAWWSDVGDLPWSPWIAAPHTETTFSILGSTGCAMIVLAACWLAMDALPHLRKLVWPIIAVGSMPLTAYLLHIVGIAYLLHIGGIDLFVGGSRLSMLFGFIVVVSTFAVLWLRVFQRGPMEALMGRIADLARHIP</sequence>
<evidence type="ECO:0000259" key="3">
    <source>
        <dbReference type="Pfam" id="PF07786"/>
    </source>
</evidence>
<dbReference type="Pfam" id="PF04235">
    <property type="entry name" value="DUF418"/>
    <property type="match status" value="1"/>
</dbReference>
<feature type="domain" description="DUF418" evidence="2">
    <location>
        <begin position="233"/>
        <end position="364"/>
    </location>
</feature>
<dbReference type="InterPro" id="IPR007349">
    <property type="entry name" value="DUF418"/>
</dbReference>
<gene>
    <name evidence="4" type="ORF">MAXJ12_23767</name>
</gene>
<evidence type="ECO:0000313" key="5">
    <source>
        <dbReference type="Proteomes" id="UP000003250"/>
    </source>
</evidence>
<dbReference type="InterPro" id="IPR052529">
    <property type="entry name" value="Bact_Transport_Assoc"/>
</dbReference>
<feature type="domain" description="Heparan-alpha-glucosaminide N-acetyltransferase catalytic" evidence="3">
    <location>
        <begin position="18"/>
        <end position="205"/>
    </location>
</feature>
<feature type="transmembrane region" description="Helical" evidence="1">
    <location>
        <begin position="89"/>
        <end position="108"/>
    </location>
</feature>
<feature type="transmembrane region" description="Helical" evidence="1">
    <location>
        <begin position="182"/>
        <end position="200"/>
    </location>
</feature>
<dbReference type="Pfam" id="PF07786">
    <property type="entry name" value="HGSNAT_cat"/>
    <property type="match status" value="1"/>
</dbReference>
<keyword evidence="1" id="KW-0472">Membrane</keyword>
<feature type="transmembrane region" description="Helical" evidence="1">
    <location>
        <begin position="207"/>
        <end position="228"/>
    </location>
</feature>
<dbReference type="Proteomes" id="UP000003250">
    <property type="component" value="Unassembled WGS sequence"/>
</dbReference>
<dbReference type="EMBL" id="AHAM01000204">
    <property type="protein sequence ID" value="EHK54631.1"/>
    <property type="molecule type" value="Genomic_DNA"/>
</dbReference>